<accession>W2HTR9</accession>
<protein>
    <submittedName>
        <fullName evidence="2">Uncharacterized protein</fullName>
    </submittedName>
</protein>
<evidence type="ECO:0000256" key="1">
    <source>
        <dbReference type="SAM" id="MobiDB-lite"/>
    </source>
</evidence>
<name>W2HTR9_PHYNI</name>
<dbReference type="AlphaFoldDB" id="W2HTR9"/>
<feature type="region of interest" description="Disordered" evidence="1">
    <location>
        <begin position="1"/>
        <end position="81"/>
    </location>
</feature>
<dbReference type="EMBL" id="KI683295">
    <property type="protein sequence ID" value="ETL78446.1"/>
    <property type="molecule type" value="Genomic_DNA"/>
</dbReference>
<gene>
    <name evidence="2" type="ORF">L916_20895</name>
    <name evidence="3" type="ORF">L917_20752</name>
</gene>
<proteinExistence type="predicted"/>
<organism evidence="2">
    <name type="scientific">Phytophthora nicotianae</name>
    <name type="common">Potato buckeye rot agent</name>
    <name type="synonym">Phytophthora parasitica</name>
    <dbReference type="NCBI Taxonomy" id="4792"/>
    <lineage>
        <taxon>Eukaryota</taxon>
        <taxon>Sar</taxon>
        <taxon>Stramenopiles</taxon>
        <taxon>Oomycota</taxon>
        <taxon>Peronosporomycetes</taxon>
        <taxon>Peronosporales</taxon>
        <taxon>Peronosporaceae</taxon>
        <taxon>Phytophthora</taxon>
    </lineage>
</organism>
<reference evidence="2" key="2">
    <citation type="submission" date="2013-11" db="EMBL/GenBank/DDBJ databases">
        <title>The Genome Sequence of Phytophthora parasitica CJ05E6.</title>
        <authorList>
            <consortium name="The Broad Institute Genomics Platform"/>
            <person name="Russ C."/>
            <person name="Tyler B."/>
            <person name="Panabieres F."/>
            <person name="Shan W."/>
            <person name="Tripathy S."/>
            <person name="Grunwald N."/>
            <person name="Machado M."/>
            <person name="Johnson C.S."/>
            <person name="Arredondo F."/>
            <person name="Hong C."/>
            <person name="Coffey M."/>
            <person name="Young S.K."/>
            <person name="Zeng Q."/>
            <person name="Gargeya S."/>
            <person name="Fitzgerald M."/>
            <person name="Abouelleil A."/>
            <person name="Alvarado L."/>
            <person name="Chapman S.B."/>
            <person name="Gainer-Dewar J."/>
            <person name="Goldberg J."/>
            <person name="Griggs A."/>
            <person name="Gujja S."/>
            <person name="Hansen M."/>
            <person name="Howarth C."/>
            <person name="Imamovic A."/>
            <person name="Ireland A."/>
            <person name="Larimer J."/>
            <person name="McCowan C."/>
            <person name="Murphy C."/>
            <person name="Pearson M."/>
            <person name="Poon T.W."/>
            <person name="Priest M."/>
            <person name="Roberts A."/>
            <person name="Saif S."/>
            <person name="Shea T."/>
            <person name="Sykes S."/>
            <person name="Wortman J."/>
            <person name="Nusbaum C."/>
            <person name="Birren B."/>
        </authorList>
    </citation>
    <scope>NUCLEOTIDE SEQUENCE [LARGE SCALE GENOMIC DNA]</scope>
    <source>
        <strain evidence="2">CJ05E6</strain>
    </source>
</reference>
<evidence type="ECO:0000313" key="2">
    <source>
        <dbReference type="EMBL" id="ETL25231.1"/>
    </source>
</evidence>
<evidence type="ECO:0000313" key="3">
    <source>
        <dbReference type="EMBL" id="ETL78446.1"/>
    </source>
</evidence>
<feature type="compositionally biased region" description="Polar residues" evidence="1">
    <location>
        <begin position="42"/>
        <end position="66"/>
    </location>
</feature>
<reference evidence="3" key="1">
    <citation type="submission" date="2013-11" db="EMBL/GenBank/DDBJ databases">
        <title>The Genome Sequence of Phytophthora parasitica CHvinca01.</title>
        <authorList>
            <consortium name="The Broad Institute Genomics Platform"/>
            <person name="Russ C."/>
            <person name="Tyler B."/>
            <person name="Panabieres F."/>
            <person name="Shan W."/>
            <person name="Tripathy S."/>
            <person name="Grunwald N."/>
            <person name="Machado M."/>
            <person name="Johnson C.S."/>
            <person name="Arredondo F."/>
            <person name="Hong C."/>
            <person name="Coffey M."/>
            <person name="Young S.K."/>
            <person name="Zeng Q."/>
            <person name="Gargeya S."/>
            <person name="Fitzgerald M."/>
            <person name="Abouelleil A."/>
            <person name="Alvarado L."/>
            <person name="Chapman S.B."/>
            <person name="Gainer-Dewar J."/>
            <person name="Goldberg J."/>
            <person name="Griggs A."/>
            <person name="Gujja S."/>
            <person name="Hansen M."/>
            <person name="Howarth C."/>
            <person name="Imamovic A."/>
            <person name="Ireland A."/>
            <person name="Larimer J."/>
            <person name="McCowan C."/>
            <person name="Murphy C."/>
            <person name="Pearson M."/>
            <person name="Poon T.W."/>
            <person name="Priest M."/>
            <person name="Roberts A."/>
            <person name="Saif S."/>
            <person name="Shea T."/>
            <person name="Sykes S."/>
            <person name="Wortman J."/>
            <person name="Nusbaum C."/>
            <person name="Birren B."/>
        </authorList>
    </citation>
    <scope>NUCLEOTIDE SEQUENCE [LARGE SCALE GENOMIC DNA]</scope>
    <source>
        <strain evidence="3">CHvinca01</strain>
    </source>
</reference>
<feature type="compositionally biased region" description="Basic and acidic residues" evidence="1">
    <location>
        <begin position="1"/>
        <end position="31"/>
    </location>
</feature>
<dbReference type="Proteomes" id="UP000054423">
    <property type="component" value="Unassembled WGS sequence"/>
</dbReference>
<sequence length="81" mass="9100">FNAHVQEKADKTEKEKRDAETREAATAEVVRDALVGLHRTRSSSPEYEQQTTTPPQNDPSNLTPTAVPTILKERLLSEKLE</sequence>
<feature type="compositionally biased region" description="Basic and acidic residues" evidence="1">
    <location>
        <begin position="71"/>
        <end position="81"/>
    </location>
</feature>
<feature type="non-terminal residue" evidence="2">
    <location>
        <position position="1"/>
    </location>
</feature>
<dbReference type="Proteomes" id="UP000053864">
    <property type="component" value="Unassembled WGS sequence"/>
</dbReference>
<dbReference type="EMBL" id="KI676568">
    <property type="protein sequence ID" value="ETL25231.1"/>
    <property type="molecule type" value="Genomic_DNA"/>
</dbReference>